<dbReference type="Proteomes" id="UP000195728">
    <property type="component" value="Unassembled WGS sequence"/>
</dbReference>
<sequence>MMDTSLHQSD</sequence>
<evidence type="ECO:0000313" key="2">
    <source>
        <dbReference type="Proteomes" id="UP000195728"/>
    </source>
</evidence>
<organism evidence="1 2">
    <name type="scientific">Bacillus wiedmannii</name>
    <dbReference type="NCBI Taxonomy" id="1890302"/>
    <lineage>
        <taxon>Bacteria</taxon>
        <taxon>Bacillati</taxon>
        <taxon>Bacillota</taxon>
        <taxon>Bacilli</taxon>
        <taxon>Bacillales</taxon>
        <taxon>Bacillaceae</taxon>
        <taxon>Bacillus</taxon>
        <taxon>Bacillus cereus group</taxon>
    </lineage>
</organism>
<protein>
    <submittedName>
        <fullName evidence="1">Uncharacterized protein</fullName>
    </submittedName>
</protein>
<gene>
    <name evidence="1" type="ORF">BC10311_05498</name>
</gene>
<dbReference type="EMBL" id="FMBG01000021">
    <property type="protein sequence ID" value="SCC64185.1"/>
    <property type="molecule type" value="Genomic_DNA"/>
</dbReference>
<accession>A0AB37YZU8</accession>
<name>A0AB37YZU8_9BACI</name>
<proteinExistence type="predicted"/>
<comment type="caution">
    <text evidence="1">The sequence shown here is derived from an EMBL/GenBank/DDBJ whole genome shotgun (WGS) entry which is preliminary data.</text>
</comment>
<reference evidence="1 2" key="1">
    <citation type="submission" date="2016-08" db="EMBL/GenBank/DDBJ databases">
        <authorList>
            <person name="Loux V."/>
            <person name="Rue O."/>
        </authorList>
    </citation>
    <scope>NUCLEOTIDE SEQUENCE [LARGE SCALE GENOMIC DNA]</scope>
    <source>
        <strain evidence="1 2">WSBC_10311</strain>
    </source>
</reference>
<evidence type="ECO:0000313" key="1">
    <source>
        <dbReference type="EMBL" id="SCC64185.1"/>
    </source>
</evidence>